<evidence type="ECO:0000256" key="1">
    <source>
        <dbReference type="ARBA" id="ARBA00023015"/>
    </source>
</evidence>
<dbReference type="SMART" id="SM00345">
    <property type="entry name" value="HTH_GNTR"/>
    <property type="match status" value="1"/>
</dbReference>
<dbReference type="PRINTS" id="PR00035">
    <property type="entry name" value="HTHGNTR"/>
</dbReference>
<evidence type="ECO:0000259" key="4">
    <source>
        <dbReference type="PROSITE" id="PS50949"/>
    </source>
</evidence>
<dbReference type="SMART" id="SM00895">
    <property type="entry name" value="FCD"/>
    <property type="match status" value="1"/>
</dbReference>
<evidence type="ECO:0000256" key="3">
    <source>
        <dbReference type="ARBA" id="ARBA00023163"/>
    </source>
</evidence>
<dbReference type="InterPro" id="IPR008920">
    <property type="entry name" value="TF_FadR/GntR_C"/>
</dbReference>
<gene>
    <name evidence="5" type="ORF">FHS19_000132</name>
</gene>
<organism evidence="5 6">
    <name type="scientific">Paenibacillus rhizosphaerae</name>
    <dbReference type="NCBI Taxonomy" id="297318"/>
    <lineage>
        <taxon>Bacteria</taxon>
        <taxon>Bacillati</taxon>
        <taxon>Bacillota</taxon>
        <taxon>Bacilli</taxon>
        <taxon>Bacillales</taxon>
        <taxon>Paenibacillaceae</taxon>
        <taxon>Paenibacillus</taxon>
    </lineage>
</organism>
<keyword evidence="2 5" id="KW-0238">DNA-binding</keyword>
<evidence type="ECO:0000313" key="5">
    <source>
        <dbReference type="EMBL" id="MBB3125478.1"/>
    </source>
</evidence>
<dbReference type="PANTHER" id="PTHR43537">
    <property type="entry name" value="TRANSCRIPTIONAL REGULATOR, GNTR FAMILY"/>
    <property type="match status" value="1"/>
</dbReference>
<dbReference type="SUPFAM" id="SSF46785">
    <property type="entry name" value="Winged helix' DNA-binding domain"/>
    <property type="match status" value="1"/>
</dbReference>
<feature type="domain" description="HTH gntR-type" evidence="4">
    <location>
        <begin position="27"/>
        <end position="94"/>
    </location>
</feature>
<dbReference type="GO" id="GO:0003700">
    <property type="term" value="F:DNA-binding transcription factor activity"/>
    <property type="evidence" value="ECO:0007669"/>
    <property type="project" value="InterPro"/>
</dbReference>
<dbReference type="PROSITE" id="PS50949">
    <property type="entry name" value="HTH_GNTR"/>
    <property type="match status" value="1"/>
</dbReference>
<dbReference type="Gene3D" id="1.20.120.530">
    <property type="entry name" value="GntR ligand-binding domain-like"/>
    <property type="match status" value="1"/>
</dbReference>
<accession>A0A839TJA6</accession>
<comment type="caution">
    <text evidence="5">The sequence shown here is derived from an EMBL/GenBank/DDBJ whole genome shotgun (WGS) entry which is preliminary data.</text>
</comment>
<sequence>MVGAESTIFENDPFFGIGEFIMSSTTVTLKEKAYIHLRRLILNAELKPGEVLTERMLVEMLEMSRTPIRAALERLDAEGLANYTPNKGLVVAEFSIRKAIDLYDYRIAMECFVVRKLAAMEWEKNDLKWFEQNLRQQETHVEKSDNARFTEADSQFHRKLVEVYANSEIIQAMERLQDKLYQIAIGVLRKDRTRIQVSYNDHLRIFQSIQEGDPDKASQAMEEHLEFGKRILIM</sequence>
<dbReference type="InterPro" id="IPR011711">
    <property type="entry name" value="GntR_C"/>
</dbReference>
<dbReference type="GO" id="GO:0003677">
    <property type="term" value="F:DNA binding"/>
    <property type="evidence" value="ECO:0007669"/>
    <property type="project" value="UniProtKB-KW"/>
</dbReference>
<dbReference type="Gene3D" id="1.10.10.10">
    <property type="entry name" value="Winged helix-like DNA-binding domain superfamily/Winged helix DNA-binding domain"/>
    <property type="match status" value="1"/>
</dbReference>
<proteinExistence type="predicted"/>
<dbReference type="AlphaFoldDB" id="A0A839TJA6"/>
<dbReference type="Pfam" id="PF00392">
    <property type="entry name" value="GntR"/>
    <property type="match status" value="1"/>
</dbReference>
<dbReference type="InterPro" id="IPR000524">
    <property type="entry name" value="Tscrpt_reg_HTH_GntR"/>
</dbReference>
<keyword evidence="1" id="KW-0805">Transcription regulation</keyword>
<name>A0A839TJA6_9BACL</name>
<dbReference type="SUPFAM" id="SSF48008">
    <property type="entry name" value="GntR ligand-binding domain-like"/>
    <property type="match status" value="1"/>
</dbReference>
<dbReference type="Pfam" id="PF07729">
    <property type="entry name" value="FCD"/>
    <property type="match status" value="1"/>
</dbReference>
<protein>
    <submittedName>
        <fullName evidence="5">DNA-binding GntR family transcriptional regulator</fullName>
    </submittedName>
</protein>
<dbReference type="RefSeq" id="WP_246426386.1">
    <property type="nucleotide sequence ID" value="NZ_JACHXJ010000001.1"/>
</dbReference>
<dbReference type="CDD" id="cd07377">
    <property type="entry name" value="WHTH_GntR"/>
    <property type="match status" value="1"/>
</dbReference>
<keyword evidence="3" id="KW-0804">Transcription</keyword>
<reference evidence="5 6" key="1">
    <citation type="submission" date="2020-08" db="EMBL/GenBank/DDBJ databases">
        <title>Genomic Encyclopedia of Type Strains, Phase III (KMG-III): the genomes of soil and plant-associated and newly described type strains.</title>
        <authorList>
            <person name="Whitman W."/>
        </authorList>
    </citation>
    <scope>NUCLEOTIDE SEQUENCE [LARGE SCALE GENOMIC DNA]</scope>
    <source>
        <strain evidence="5 6">CECT 5831</strain>
    </source>
</reference>
<dbReference type="PANTHER" id="PTHR43537:SF24">
    <property type="entry name" value="GLUCONATE OPERON TRANSCRIPTIONAL REPRESSOR"/>
    <property type="match status" value="1"/>
</dbReference>
<evidence type="ECO:0000313" key="6">
    <source>
        <dbReference type="Proteomes" id="UP000517523"/>
    </source>
</evidence>
<dbReference type="EMBL" id="JACHXJ010000001">
    <property type="protein sequence ID" value="MBB3125478.1"/>
    <property type="molecule type" value="Genomic_DNA"/>
</dbReference>
<evidence type="ECO:0000256" key="2">
    <source>
        <dbReference type="ARBA" id="ARBA00023125"/>
    </source>
</evidence>
<dbReference type="InterPro" id="IPR036388">
    <property type="entry name" value="WH-like_DNA-bd_sf"/>
</dbReference>
<dbReference type="Proteomes" id="UP000517523">
    <property type="component" value="Unassembled WGS sequence"/>
</dbReference>
<dbReference type="InterPro" id="IPR036390">
    <property type="entry name" value="WH_DNA-bd_sf"/>
</dbReference>